<dbReference type="InterPro" id="IPR047111">
    <property type="entry name" value="YbaP-like"/>
</dbReference>
<sequence length="459" mass="52469">MYMRIKRDLLKTIVSLSIIFTILLTFIVPIWAIEFPTPDISPWALITLNEGERYGIYTTDWYYDGFREEISQERLELLLENTASKIEALELNKNEHFTPIPSKGDRTREDVLIRLYNILAQYDIPVGDSHIDYMLEKNILRGTGSGLDLNSICTTEQAVVFATRLIEDTYNLLDAGAKGLAWKVEHNGNTVYLLGSIHAGNSLIYPINDKLKEAFYESDALLVEANILNMGNQLEGFIELITYQDGTTLKDHISEKTYQKLLQVSEIYGMPIELFEEFKPWSIGITLETLSMTDIDNVDGNLPSAILGIDLYFMSHAQIIQMPIIELEGLSHQSDLFDNLSSEFQDQYLNKVLDNILNPSDDHLDSVELLEEWLNQWKDGDIEGFTESYLKNAVDTEDEISNMLFGERDRNMAEKIIDLLESEEKGTYFVVVGAGHFVVPDTIIYQLKDKGYNVEVFNY</sequence>
<evidence type="ECO:0008006" key="4">
    <source>
        <dbReference type="Google" id="ProtNLM"/>
    </source>
</evidence>
<evidence type="ECO:0000313" key="2">
    <source>
        <dbReference type="EMBL" id="SDW17863.1"/>
    </source>
</evidence>
<evidence type="ECO:0000313" key="3">
    <source>
        <dbReference type="Proteomes" id="UP000198828"/>
    </source>
</evidence>
<dbReference type="PANTHER" id="PTHR40590">
    <property type="entry name" value="CYTOPLASMIC PROTEIN-RELATED"/>
    <property type="match status" value="1"/>
</dbReference>
<keyword evidence="1" id="KW-0812">Transmembrane</keyword>
<dbReference type="OrthoDB" id="357294at2"/>
<gene>
    <name evidence="2" type="ORF">SAMN05660923_00358</name>
</gene>
<keyword evidence="1" id="KW-0472">Membrane</keyword>
<dbReference type="InterPro" id="IPR002816">
    <property type="entry name" value="TraB/PrgY/GumN_fam"/>
</dbReference>
<dbReference type="CDD" id="cd14789">
    <property type="entry name" value="Tiki"/>
    <property type="match status" value="1"/>
</dbReference>
<evidence type="ECO:0000256" key="1">
    <source>
        <dbReference type="SAM" id="Phobius"/>
    </source>
</evidence>
<accession>A0A1H2REE3</accession>
<keyword evidence="1" id="KW-1133">Transmembrane helix</keyword>
<dbReference type="Proteomes" id="UP000198828">
    <property type="component" value="Unassembled WGS sequence"/>
</dbReference>
<dbReference type="EMBL" id="FNNG01000001">
    <property type="protein sequence ID" value="SDW17863.1"/>
    <property type="molecule type" value="Genomic_DNA"/>
</dbReference>
<protein>
    <recommendedName>
        <fullName evidence="4">TraB family protein</fullName>
    </recommendedName>
</protein>
<keyword evidence="3" id="KW-1185">Reference proteome</keyword>
<name>A0A1H2REE3_9FIRM</name>
<dbReference type="RefSeq" id="WP_093750233.1">
    <property type="nucleotide sequence ID" value="NZ_FNNG01000001.1"/>
</dbReference>
<feature type="transmembrane region" description="Helical" evidence="1">
    <location>
        <begin position="12"/>
        <end position="32"/>
    </location>
</feature>
<proteinExistence type="predicted"/>
<dbReference type="Pfam" id="PF01963">
    <property type="entry name" value="TraB_PrgY_gumN"/>
    <property type="match status" value="1"/>
</dbReference>
<dbReference type="PANTHER" id="PTHR40590:SF1">
    <property type="entry name" value="CYTOPLASMIC PROTEIN"/>
    <property type="match status" value="1"/>
</dbReference>
<organism evidence="2 3">
    <name type="scientific">Tepidimicrobium xylanilyticum</name>
    <dbReference type="NCBI Taxonomy" id="1123352"/>
    <lineage>
        <taxon>Bacteria</taxon>
        <taxon>Bacillati</taxon>
        <taxon>Bacillota</taxon>
        <taxon>Tissierellia</taxon>
        <taxon>Tissierellales</taxon>
        <taxon>Tepidimicrobiaceae</taxon>
        <taxon>Tepidimicrobium</taxon>
    </lineage>
</organism>
<dbReference type="AlphaFoldDB" id="A0A1H2REE3"/>
<reference evidence="2 3" key="1">
    <citation type="submission" date="2016-10" db="EMBL/GenBank/DDBJ databases">
        <authorList>
            <person name="de Groot N.N."/>
        </authorList>
    </citation>
    <scope>NUCLEOTIDE SEQUENCE [LARGE SCALE GENOMIC DNA]</scope>
    <source>
        <strain evidence="2 3">DSM 23310</strain>
    </source>
</reference>